<dbReference type="Proteomes" id="UP001149140">
    <property type="component" value="Unassembled WGS sequence"/>
</dbReference>
<keyword evidence="2" id="KW-1185">Reference proteome</keyword>
<gene>
    <name evidence="1" type="ORF">OM076_14975</name>
</gene>
<dbReference type="RefSeq" id="WP_270040795.1">
    <property type="nucleotide sequence ID" value="NZ_JAPDOD010000013.1"/>
</dbReference>
<accession>A0A9X3S5F7</accession>
<proteinExistence type="predicted"/>
<sequence length="289" mass="30083">MGSWSKRLAAVAVVGVVLAVGGCGSSGDDGGAVRLPQAEPAKQFALADFQPGQAPKAGAPADVSFEIKQPSGKALTDYATGSGPHTGVHLLFVRDDLSTIIHRHPPVNPDGTIDDKVTFKEPGRYRVVVDAYPKATGSLKNFQLFRFMDVAGAAKTAPLPPFQATQKVGGYTFKMEGSPQLKAVQATLLKVTVTDPAGKPATFTPYYGALAHAIFFRADSLDYFHTHVCAPGATGCTSQLGGASVTGTSATPGDLEIGVLLPVAGTWRLFIQTKVGGKVLTAPFTLTVT</sequence>
<reference evidence="1" key="1">
    <citation type="submission" date="2022-10" db="EMBL/GenBank/DDBJ databases">
        <title>The WGS of Solirubrobacter ginsenosidimutans DSM 21036.</title>
        <authorList>
            <person name="Jiang Z."/>
        </authorList>
    </citation>
    <scope>NUCLEOTIDE SEQUENCE</scope>
    <source>
        <strain evidence="1">DSM 21036</strain>
    </source>
</reference>
<dbReference type="EMBL" id="JAPDOD010000013">
    <property type="protein sequence ID" value="MDA0161578.1"/>
    <property type="molecule type" value="Genomic_DNA"/>
</dbReference>
<comment type="caution">
    <text evidence="1">The sequence shown here is derived from an EMBL/GenBank/DDBJ whole genome shotgun (WGS) entry which is preliminary data.</text>
</comment>
<dbReference type="PROSITE" id="PS51257">
    <property type="entry name" value="PROKAR_LIPOPROTEIN"/>
    <property type="match status" value="1"/>
</dbReference>
<evidence type="ECO:0000313" key="2">
    <source>
        <dbReference type="Proteomes" id="UP001149140"/>
    </source>
</evidence>
<evidence type="ECO:0008006" key="3">
    <source>
        <dbReference type="Google" id="ProtNLM"/>
    </source>
</evidence>
<protein>
    <recommendedName>
        <fullName evidence="3">YtkA-like domain-containing protein</fullName>
    </recommendedName>
</protein>
<name>A0A9X3S5F7_9ACTN</name>
<dbReference type="AlphaFoldDB" id="A0A9X3S5F7"/>
<organism evidence="1 2">
    <name type="scientific">Solirubrobacter ginsenosidimutans</name>
    <dbReference type="NCBI Taxonomy" id="490573"/>
    <lineage>
        <taxon>Bacteria</taxon>
        <taxon>Bacillati</taxon>
        <taxon>Actinomycetota</taxon>
        <taxon>Thermoleophilia</taxon>
        <taxon>Solirubrobacterales</taxon>
        <taxon>Solirubrobacteraceae</taxon>
        <taxon>Solirubrobacter</taxon>
    </lineage>
</organism>
<evidence type="ECO:0000313" key="1">
    <source>
        <dbReference type="EMBL" id="MDA0161578.1"/>
    </source>
</evidence>